<dbReference type="RefSeq" id="WP_210119051.1">
    <property type="nucleotide sequence ID" value="NZ_CP054142.1"/>
</dbReference>
<dbReference type="PANTHER" id="PTHR35146">
    <property type="entry name" value="UPF0178 PROTEIN YAII"/>
    <property type="match status" value="1"/>
</dbReference>
<protein>
    <recommendedName>
        <fullName evidence="2">UPF0178 protein HRQ91_07945</fullName>
    </recommendedName>
</protein>
<organism evidence="3 4">
    <name type="scientific">Treponema parvum</name>
    <dbReference type="NCBI Taxonomy" id="138851"/>
    <lineage>
        <taxon>Bacteria</taxon>
        <taxon>Pseudomonadati</taxon>
        <taxon>Spirochaetota</taxon>
        <taxon>Spirochaetia</taxon>
        <taxon>Spirochaetales</taxon>
        <taxon>Treponemataceae</taxon>
        <taxon>Treponema</taxon>
    </lineage>
</organism>
<proteinExistence type="inferred from homology"/>
<evidence type="ECO:0000256" key="1">
    <source>
        <dbReference type="ARBA" id="ARBA00008522"/>
    </source>
</evidence>
<comment type="similarity">
    <text evidence="1 2">Belongs to the UPF0178 family.</text>
</comment>
<dbReference type="HAMAP" id="MF_00489">
    <property type="entry name" value="UPF0178"/>
    <property type="match status" value="1"/>
</dbReference>
<evidence type="ECO:0000256" key="2">
    <source>
        <dbReference type="HAMAP-Rule" id="MF_00489"/>
    </source>
</evidence>
<dbReference type="EMBL" id="CP054142">
    <property type="protein sequence ID" value="QTQ14389.1"/>
    <property type="molecule type" value="Genomic_DNA"/>
</dbReference>
<dbReference type="AlphaFoldDB" id="A0A975F4C5"/>
<dbReference type="PANTHER" id="PTHR35146:SF1">
    <property type="entry name" value="UPF0178 PROTEIN YAII"/>
    <property type="match status" value="1"/>
</dbReference>
<evidence type="ECO:0000313" key="3">
    <source>
        <dbReference type="EMBL" id="QTQ14389.1"/>
    </source>
</evidence>
<sequence length="163" mass="18609">MTVWVDADSCPRLVRNYLIRYTKKFNIPIIFAANRQIPQPSSHPLFKMIICGEAKDSADNYITSNAEAQDIVITRDILLADRLVKKSVTVLNDRGTVYSKENIGRRLSERNLSLQFSQFGLIEHKKNNYGKEEFSKFAAGFDKEIQKLLKKAAVSEKPTQSVR</sequence>
<accession>A0A975F4C5</accession>
<evidence type="ECO:0000313" key="4">
    <source>
        <dbReference type="Proteomes" id="UP000671908"/>
    </source>
</evidence>
<dbReference type="InterPro" id="IPR003791">
    <property type="entry name" value="UPF0178"/>
</dbReference>
<dbReference type="Pfam" id="PF02639">
    <property type="entry name" value="DUF188"/>
    <property type="match status" value="1"/>
</dbReference>
<gene>
    <name evidence="3" type="ORF">HRQ91_07945</name>
</gene>
<keyword evidence="4" id="KW-1185">Reference proteome</keyword>
<dbReference type="Proteomes" id="UP000671908">
    <property type="component" value="Chromosome"/>
</dbReference>
<dbReference type="KEGG" id="tpav:HRQ91_07945"/>
<name>A0A975F4C5_9SPIR</name>
<reference evidence="3 4" key="1">
    <citation type="journal article" date="2021" name="Microbiol. Resour. Announc.">
        <title>Complete Genome Sequences of Three Human Oral Treponema parvum Isolates.</title>
        <authorList>
            <person name="Zeng H."/>
            <person name="Watt R.M."/>
        </authorList>
    </citation>
    <scope>NUCLEOTIDE SEQUENCE [LARGE SCALE GENOMIC DNA]</scope>
    <source>
        <strain evidence="3 4">ATCC 700770</strain>
    </source>
</reference>